<dbReference type="Pfam" id="PF00501">
    <property type="entry name" value="AMP-binding"/>
    <property type="match status" value="1"/>
</dbReference>
<evidence type="ECO:0000259" key="4">
    <source>
        <dbReference type="PROSITE" id="PS50075"/>
    </source>
</evidence>
<dbReference type="GO" id="GO:0005737">
    <property type="term" value="C:cytoplasm"/>
    <property type="evidence" value="ECO:0007669"/>
    <property type="project" value="TreeGrafter"/>
</dbReference>
<reference evidence="5" key="1">
    <citation type="submission" date="2018-07" db="EMBL/GenBank/DDBJ databases">
        <title>Annotation of Aphanomyces astaci genome assembly.</title>
        <authorList>
            <person name="Studholme D.J."/>
        </authorList>
    </citation>
    <scope>NUCLEOTIDE SEQUENCE [LARGE SCALE GENOMIC DNA]</scope>
    <source>
        <strain evidence="5">Pc</strain>
    </source>
</reference>
<keyword evidence="2" id="KW-0597">Phosphoprotein</keyword>
<dbReference type="GO" id="GO:0043041">
    <property type="term" value="P:amino acid activation for nonribosomal peptide biosynthetic process"/>
    <property type="evidence" value="ECO:0007669"/>
    <property type="project" value="TreeGrafter"/>
</dbReference>
<dbReference type="NCBIfam" id="TIGR01733">
    <property type="entry name" value="AA-adenyl-dom"/>
    <property type="match status" value="1"/>
</dbReference>
<dbReference type="PANTHER" id="PTHR45527:SF1">
    <property type="entry name" value="FATTY ACID SYNTHASE"/>
    <property type="match status" value="1"/>
</dbReference>
<dbReference type="CDD" id="cd05930">
    <property type="entry name" value="A_NRPS"/>
    <property type="match status" value="1"/>
</dbReference>
<feature type="domain" description="Carrier" evidence="4">
    <location>
        <begin position="1286"/>
        <end position="1362"/>
    </location>
</feature>
<dbReference type="InterPro" id="IPR001242">
    <property type="entry name" value="Condensation_dom"/>
</dbReference>
<evidence type="ECO:0000256" key="1">
    <source>
        <dbReference type="ARBA" id="ARBA00022450"/>
    </source>
</evidence>
<dbReference type="InterPro" id="IPR042099">
    <property type="entry name" value="ANL_N_sf"/>
</dbReference>
<organism evidence="5 6">
    <name type="scientific">Aphanomyces astaci</name>
    <name type="common">Crayfish plague agent</name>
    <dbReference type="NCBI Taxonomy" id="112090"/>
    <lineage>
        <taxon>Eukaryota</taxon>
        <taxon>Sar</taxon>
        <taxon>Stramenopiles</taxon>
        <taxon>Oomycota</taxon>
        <taxon>Saprolegniomycetes</taxon>
        <taxon>Saprolegniales</taxon>
        <taxon>Verrucalvaceae</taxon>
        <taxon>Aphanomyces</taxon>
    </lineage>
</organism>
<evidence type="ECO:0000256" key="2">
    <source>
        <dbReference type="ARBA" id="ARBA00022553"/>
    </source>
</evidence>
<dbReference type="InterPro" id="IPR000873">
    <property type="entry name" value="AMP-dep_synth/lig_dom"/>
</dbReference>
<dbReference type="VEuPathDB" id="FungiDB:H257_19456"/>
<dbReference type="Gene3D" id="3.30.300.30">
    <property type="match status" value="1"/>
</dbReference>
<keyword evidence="1" id="KW-0596">Phosphopantetheine</keyword>
<evidence type="ECO:0000313" key="6">
    <source>
        <dbReference type="Proteomes" id="UP000284702"/>
    </source>
</evidence>
<dbReference type="InterPro" id="IPR009081">
    <property type="entry name" value="PP-bd_ACP"/>
</dbReference>
<dbReference type="SUPFAM" id="SSF52777">
    <property type="entry name" value="CoA-dependent acyltransferases"/>
    <property type="match status" value="4"/>
</dbReference>
<evidence type="ECO:0000256" key="3">
    <source>
        <dbReference type="ARBA" id="ARBA00029443"/>
    </source>
</evidence>
<dbReference type="VEuPathDB" id="FungiDB:H257_05674"/>
<dbReference type="PANTHER" id="PTHR45527">
    <property type="entry name" value="NONRIBOSOMAL PEPTIDE SYNTHETASE"/>
    <property type="match status" value="1"/>
</dbReference>
<dbReference type="Proteomes" id="UP000284702">
    <property type="component" value="Unassembled WGS sequence"/>
</dbReference>
<name>A0A425D6V2_APHAT</name>
<dbReference type="InterPro" id="IPR020845">
    <property type="entry name" value="AMP-binding_CS"/>
</dbReference>
<protein>
    <recommendedName>
        <fullName evidence="4">Carrier domain-containing protein</fullName>
    </recommendedName>
</protein>
<dbReference type="Gene3D" id="3.30.559.10">
    <property type="entry name" value="Chloramphenicol acetyltransferase-like domain"/>
    <property type="match status" value="2"/>
</dbReference>
<dbReference type="InterPro" id="IPR032088">
    <property type="entry name" value="SAT"/>
</dbReference>
<accession>A0A425D6V2</accession>
<dbReference type="Pfam" id="PF16073">
    <property type="entry name" value="SAT"/>
    <property type="match status" value="1"/>
</dbReference>
<dbReference type="SUPFAM" id="SSF47336">
    <property type="entry name" value="ACP-like"/>
    <property type="match status" value="2"/>
</dbReference>
<dbReference type="Pfam" id="PF00668">
    <property type="entry name" value="Condensation"/>
    <property type="match status" value="2"/>
</dbReference>
<dbReference type="InterPro" id="IPR001227">
    <property type="entry name" value="Ac_transferase_dom_sf"/>
</dbReference>
<dbReference type="Gene3D" id="3.30.559.30">
    <property type="entry name" value="Nonribosomal peptide synthetase, condensation domain"/>
    <property type="match status" value="2"/>
</dbReference>
<dbReference type="FunFam" id="3.40.50.980:FF:000001">
    <property type="entry name" value="Non-ribosomal peptide synthetase"/>
    <property type="match status" value="1"/>
</dbReference>
<dbReference type="Gene3D" id="1.10.1200.10">
    <property type="entry name" value="ACP-like"/>
    <property type="match status" value="1"/>
</dbReference>
<dbReference type="SUPFAM" id="SSF56801">
    <property type="entry name" value="Acetyl-CoA synthetase-like"/>
    <property type="match status" value="1"/>
</dbReference>
<evidence type="ECO:0000313" key="5">
    <source>
        <dbReference type="EMBL" id="RQM25050.1"/>
    </source>
</evidence>
<dbReference type="PROSITE" id="PS00455">
    <property type="entry name" value="AMP_BINDING"/>
    <property type="match status" value="1"/>
</dbReference>
<dbReference type="GO" id="GO:0044550">
    <property type="term" value="P:secondary metabolite biosynthetic process"/>
    <property type="evidence" value="ECO:0007669"/>
    <property type="project" value="TreeGrafter"/>
</dbReference>
<comment type="caution">
    <text evidence="5">The sequence shown here is derived from an EMBL/GenBank/DDBJ whole genome shotgun (WGS) entry which is preliminary data.</text>
</comment>
<gene>
    <name evidence="5" type="ORF">B5M09_011071</name>
</gene>
<dbReference type="VEuPathDB" id="FungiDB:H257_05673"/>
<dbReference type="Gene3D" id="3.30.70.3320">
    <property type="match status" value="1"/>
</dbReference>
<dbReference type="Gene3D" id="3.40.50.12780">
    <property type="entry name" value="N-terminal domain of ligase-like"/>
    <property type="match status" value="1"/>
</dbReference>
<dbReference type="InterPro" id="IPR016035">
    <property type="entry name" value="Acyl_Trfase/lysoPLipase"/>
</dbReference>
<dbReference type="GO" id="GO:0016740">
    <property type="term" value="F:transferase activity"/>
    <property type="evidence" value="ECO:0007669"/>
    <property type="project" value="InterPro"/>
</dbReference>
<feature type="domain" description="Carrier" evidence="4">
    <location>
        <begin position="342"/>
        <end position="420"/>
    </location>
</feature>
<dbReference type="InterPro" id="IPR023213">
    <property type="entry name" value="CAT-like_dom_sf"/>
</dbReference>
<dbReference type="EMBL" id="MZMZ02002612">
    <property type="protein sequence ID" value="RQM25050.1"/>
    <property type="molecule type" value="Genomic_DNA"/>
</dbReference>
<dbReference type="PROSITE" id="PS50075">
    <property type="entry name" value="CARRIER"/>
    <property type="match status" value="2"/>
</dbReference>
<dbReference type="InterPro" id="IPR045851">
    <property type="entry name" value="AMP-bd_C_sf"/>
</dbReference>
<dbReference type="GO" id="GO:0031177">
    <property type="term" value="F:phosphopantetheine binding"/>
    <property type="evidence" value="ECO:0007669"/>
    <property type="project" value="TreeGrafter"/>
</dbReference>
<proteinExistence type="inferred from homology"/>
<keyword evidence="6" id="KW-1185">Reference proteome</keyword>
<dbReference type="Gene3D" id="3.40.366.10">
    <property type="entry name" value="Malonyl-Coenzyme A Acyl Carrier Protein, domain 2"/>
    <property type="match status" value="2"/>
</dbReference>
<dbReference type="InterPro" id="IPR010071">
    <property type="entry name" value="AA_adenyl_dom"/>
</dbReference>
<feature type="non-terminal residue" evidence="5">
    <location>
        <position position="1734"/>
    </location>
</feature>
<comment type="similarity">
    <text evidence="3">In the C-terminal section; belongs to the NRP synthetase family.</text>
</comment>
<sequence length="1734" mass="188057">MNSNPELTTSTLPTLDAYLLTDLRDAKVLVQFGGQGSGYLGELAQLVKSFETVRDLVSRAQAALEHNVTALANEASCILHSLLLADHELIARLSKSALSRACVSYPLVFLTQLASYFVQLMHYHGVLAQAAFDAVNDRVPKVVGTVATPMLLVRGWSEALLSGIVAEFNLDTAPHNPPVEISLVNDANSIVVTGVPTALHRLYATLDGKQSVAVAPFQLEFLPVSCPFHNDMLRAGQSSIESHATALGLCVRGSAVQFPVIGTTVQGVNFQSYDDRDIVPDLIRMQLSDAIHWPTVSTTLHSLVGQCIALDFGPGRSLPLDLPNPCIRVSGILHQSPSTTTALKCQQETQLATAWAGLLNVNVASIGRKTSFFTLGGDSILAIRAVLQVTFQLSSASTQPRLATSFETVVQQNSLLQTTFATSDGDIVQLVPQRPQDAIVRDVATVSLAEYLASDFRRGFHLEDKSFIRLALISPPDEALCYGVVTVHHAIIDGWSINSFLTDIMDAMDNNQSVDLRPAFQTVVEYIEAQDKVATKCFWSSYVQGVVPTPIGSATPKFIQVDSSEQVPLQVVCAVSVSRLAQVAGQLGVTASDLAKFSWAATLRKFTRQHDVVFGQVRSNRGIPVHGAERILGPLLSTVPCRVTFDDELPLTQLLQRWTAANHAMSAYSHASLVDIAKWTDGQPMFDSLFAFQQWPARRPNVADVDIIETWKHKTQVAQHYAFELLVELPRADKGLVAMASFQPDKLSSAQARAILHEFDYTLTQLCSSDAPSTSLALWTLSEAQTALIRSASFGPTVPLPFELLHHAFEARAAKHPDVRAVELDGQWLTYGDLNAHADTVASQLAELGVCVGSRVAVVMDRCLEFPIGLLATLKVGAAMMPLDVAFPVDRLALMLSDAGVNVVVSTDSHAGELASLMGCEILSITTERLAANPREFNPLQCHIASSTNEAYIVYTSGSTGRPKGVPVLHKGAVNTMFSQPDGLHHICVGSRVLQVMAIGFDGCQWDTWKALSNGATLVLRGQNMFETLSTIDVITITPTGLTHLGDPHQYPRLKLIATAGEHLPSSLKDLWADYVCLLNCYGPSECAIATHIVRMTKTSDVTIGKPISNASCHILDAAMRHVPLGVVGEIYLGGVGVSPGYINLPELTRDRFLKDPFTNDSGMMYRTGDLGRLLPNGQFEILGRMDSQVKLKGYRIELDEVANAMMHHPEIVSAAVVVKDKSHLVGYFTPATVNVEGLRQTVADLLPVYMVPAMWVGLDMLPHNCNGKVDKLALAGLEATLTMEPMQTELEIELAAIISTVLKVNQSEIGRHSSFVALGGDSITAIYLAAALKQRGWRVSVRDILASGRLCDLATEAKSQPPLHLPVVSDVALSTEVIQEIMSHWPTYESAFATTPEQSFLVQSTIRIPSNWVLQVPFLEWGAAKMAVAYGQLAATCETLRTTFVSNPIGVYHVVNPATSSSIEYSSATSLSEFLATDKARGFTLADPSFARFTVVTCGGDSVGVLTIHHALYDGWSISLLRSDLFDTYSGHPVSQRPSFRALIQHLASHDMTKTVAFWANYLAGAPPTPCLSDLVPPTSCPEPNDLSLATHAALPRLPSVIRSLGVTMSTVVLLSWAMALQHHTNRHDIVFGQVLANRNLDVHGIDQYDHLIWELTLTFWGVGCSAMQFDTDLAYHRSHDLAMDDNVKINGGCNDTYPAAVYAVEVAVTPTTSGVAIRAAYDRSRIDQVAVR</sequence>
<dbReference type="Pfam" id="PF00550">
    <property type="entry name" value="PP-binding"/>
    <property type="match status" value="1"/>
</dbReference>
<dbReference type="SUPFAM" id="SSF52151">
    <property type="entry name" value="FabD/lysophospholipase-like"/>
    <property type="match status" value="1"/>
</dbReference>
<dbReference type="InterPro" id="IPR036736">
    <property type="entry name" value="ACP-like_sf"/>
</dbReference>